<comment type="caution">
    <text evidence="1">The sequence shown here is derived from an EMBL/GenBank/DDBJ whole genome shotgun (WGS) entry which is preliminary data.</text>
</comment>
<dbReference type="RefSeq" id="WP_345637343.1">
    <property type="nucleotide sequence ID" value="NZ_BAABJQ010000032.1"/>
</dbReference>
<dbReference type="SMART" id="SM00028">
    <property type="entry name" value="TPR"/>
    <property type="match status" value="3"/>
</dbReference>
<accession>A0ABP9SML6</accession>
<evidence type="ECO:0000313" key="2">
    <source>
        <dbReference type="Proteomes" id="UP001501570"/>
    </source>
</evidence>
<sequence>MKLRAQVALLRVAAWMSSRYSQRLVVAALNLAWTLERAGRSPNATAAYQVAIAECRRLSVLDLRARKQLAGSLSALSYCLCRQRRHDEEIAARAEAISLWRDITPDGPELVKSLHDQAIAFHAAGRHDEAVKAWAEAIQLRAPLAASDNEHRAYLASAQRWRADSLATLGCYREALADLDASIAGYREAASVEPDYFAQVELTIHIKLEVMARSEPAE</sequence>
<protein>
    <recommendedName>
        <fullName evidence="3">Tetratricopeptide repeat protein</fullName>
    </recommendedName>
</protein>
<proteinExistence type="predicted"/>
<name>A0ABP9SML6_9ACTN</name>
<keyword evidence="2" id="KW-1185">Reference proteome</keyword>
<dbReference type="Proteomes" id="UP001501570">
    <property type="component" value="Unassembled WGS sequence"/>
</dbReference>
<dbReference type="Pfam" id="PF13424">
    <property type="entry name" value="TPR_12"/>
    <property type="match status" value="1"/>
</dbReference>
<organism evidence="1 2">
    <name type="scientific">Rugosimonospora acidiphila</name>
    <dbReference type="NCBI Taxonomy" id="556531"/>
    <lineage>
        <taxon>Bacteria</taxon>
        <taxon>Bacillati</taxon>
        <taxon>Actinomycetota</taxon>
        <taxon>Actinomycetes</taxon>
        <taxon>Micromonosporales</taxon>
        <taxon>Micromonosporaceae</taxon>
        <taxon>Rugosimonospora</taxon>
    </lineage>
</organism>
<dbReference type="SUPFAM" id="SSF48452">
    <property type="entry name" value="TPR-like"/>
    <property type="match status" value="1"/>
</dbReference>
<dbReference type="InterPro" id="IPR011990">
    <property type="entry name" value="TPR-like_helical_dom_sf"/>
</dbReference>
<dbReference type="InterPro" id="IPR019734">
    <property type="entry name" value="TPR_rpt"/>
</dbReference>
<evidence type="ECO:0008006" key="3">
    <source>
        <dbReference type="Google" id="ProtNLM"/>
    </source>
</evidence>
<reference evidence="2" key="1">
    <citation type="journal article" date="2019" name="Int. J. Syst. Evol. Microbiol.">
        <title>The Global Catalogue of Microorganisms (GCM) 10K type strain sequencing project: providing services to taxonomists for standard genome sequencing and annotation.</title>
        <authorList>
            <consortium name="The Broad Institute Genomics Platform"/>
            <consortium name="The Broad Institute Genome Sequencing Center for Infectious Disease"/>
            <person name="Wu L."/>
            <person name="Ma J."/>
        </authorList>
    </citation>
    <scope>NUCLEOTIDE SEQUENCE [LARGE SCALE GENOMIC DNA]</scope>
    <source>
        <strain evidence="2">JCM 18304</strain>
    </source>
</reference>
<dbReference type="Gene3D" id="1.25.40.10">
    <property type="entry name" value="Tetratricopeptide repeat domain"/>
    <property type="match status" value="1"/>
</dbReference>
<dbReference type="EMBL" id="BAABJQ010000032">
    <property type="protein sequence ID" value="GAA5198173.1"/>
    <property type="molecule type" value="Genomic_DNA"/>
</dbReference>
<evidence type="ECO:0000313" key="1">
    <source>
        <dbReference type="EMBL" id="GAA5198173.1"/>
    </source>
</evidence>
<gene>
    <name evidence="1" type="ORF">GCM10023322_70950</name>
</gene>